<evidence type="ECO:0000256" key="4">
    <source>
        <dbReference type="ARBA" id="ARBA00022807"/>
    </source>
</evidence>
<proteinExistence type="evidence at transcript level"/>
<keyword evidence="3" id="KW-0378">Hydrolase</keyword>
<sequence length="333" mass="36396">MKFVFAVLALVFAPTASELISEGELEAHFNLFKTRFGRSYANFEEEIFRKRVFASNLEFIFNHNREFFAGNKNFNVAVNNFTDMSNTEFRARFNGLRHSGVQSAPAIHSASAEGLPATVDWTKVKNVVTPIKNQEQCGSCWAFFSAVASMEGQHGLKTGKLVSLSEQNLVDCSAAEGNMGCEGGLMDQAFQYVIANKGIDTEMSYPYKAIDESWEFKKNSVGATIKSYVDVKTGSESSLQSAVATVGPISVGIDASQLSFQFYSSGVYEEPACSTTILDHGVTAVGYGALNGTPYWKVKNSWGTSWGMSGYIFMSRNKQNQCGIATAASWPVV</sequence>
<accession>A7XZL6</accession>
<dbReference type="Pfam" id="PF08246">
    <property type="entry name" value="Inhibitor_I29"/>
    <property type="match status" value="1"/>
</dbReference>
<dbReference type="SMART" id="SM00645">
    <property type="entry name" value="Pept_C1"/>
    <property type="match status" value="1"/>
</dbReference>
<evidence type="ECO:0000256" key="1">
    <source>
        <dbReference type="ARBA" id="ARBA00008455"/>
    </source>
</evidence>
<evidence type="ECO:0000256" key="2">
    <source>
        <dbReference type="ARBA" id="ARBA00022670"/>
    </source>
</evidence>
<dbReference type="EMBL" id="EU106630">
    <property type="protein sequence ID" value="ABU97481.1"/>
    <property type="molecule type" value="mRNA"/>
</dbReference>
<dbReference type="InterPro" id="IPR000668">
    <property type="entry name" value="Peptidase_C1A_C"/>
</dbReference>
<feature type="domain" description="Cathepsin propeptide inhibitor" evidence="7">
    <location>
        <begin position="29"/>
        <end position="89"/>
    </location>
</feature>
<dbReference type="FunFam" id="3.90.70.10:FF:000006">
    <property type="entry name" value="Cathepsin S"/>
    <property type="match status" value="1"/>
</dbReference>
<evidence type="ECO:0000259" key="6">
    <source>
        <dbReference type="SMART" id="SM00645"/>
    </source>
</evidence>
<dbReference type="InterPro" id="IPR038765">
    <property type="entry name" value="Papain-like_cys_pep_sf"/>
</dbReference>
<name>A7XZL6_TYRPU</name>
<organism evidence="8">
    <name type="scientific">Tyrophagus putrescentiae</name>
    <name type="common">Mold mite</name>
    <name type="synonym">Acarus putrescentiae</name>
    <dbReference type="NCBI Taxonomy" id="59818"/>
    <lineage>
        <taxon>Eukaryota</taxon>
        <taxon>Metazoa</taxon>
        <taxon>Ecdysozoa</taxon>
        <taxon>Arthropoda</taxon>
        <taxon>Chelicerata</taxon>
        <taxon>Arachnida</taxon>
        <taxon>Acari</taxon>
        <taxon>Acariformes</taxon>
        <taxon>Sarcoptiformes</taxon>
        <taxon>Astigmata</taxon>
        <taxon>Acaroidea</taxon>
        <taxon>Acaridae</taxon>
        <taxon>Tyrophaginae</taxon>
        <taxon>Tyrophagus</taxon>
    </lineage>
</organism>
<feature type="domain" description="Peptidase C1A papain C-terminal" evidence="6">
    <location>
        <begin position="115"/>
        <end position="332"/>
    </location>
</feature>
<dbReference type="InterPro" id="IPR013128">
    <property type="entry name" value="Peptidase_C1A"/>
</dbReference>
<dbReference type="InterPro" id="IPR039417">
    <property type="entry name" value="Peptidase_C1A_papain-like"/>
</dbReference>
<dbReference type="Pfam" id="PF00112">
    <property type="entry name" value="Peptidase_C1"/>
    <property type="match status" value="1"/>
</dbReference>
<reference evidence="8" key="1">
    <citation type="submission" date="2007-08" db="EMBL/GenBank/DDBJ databases">
        <title>Isolation and characterization of allergen from Tyrophagus putrescentiae.</title>
        <authorList>
            <person name="Yap L.C."/>
            <person name="Chew F.T."/>
        </authorList>
    </citation>
    <scope>NUCLEOTIDE SEQUENCE</scope>
</reference>
<keyword evidence="4" id="KW-0788">Thiol protease</keyword>
<dbReference type="InterPro" id="IPR025660">
    <property type="entry name" value="Pept_his_AS"/>
</dbReference>
<evidence type="ECO:0000256" key="3">
    <source>
        <dbReference type="ARBA" id="ARBA00022801"/>
    </source>
</evidence>
<dbReference type="SMART" id="SM00848">
    <property type="entry name" value="Inhibitor_I29"/>
    <property type="match status" value="1"/>
</dbReference>
<keyword evidence="5" id="KW-0732">Signal</keyword>
<comment type="similarity">
    <text evidence="1">Belongs to the peptidase C1 family.</text>
</comment>
<keyword evidence="2 8" id="KW-0645">Protease</keyword>
<dbReference type="PANTHER" id="PTHR12411">
    <property type="entry name" value="CYSTEINE PROTEASE FAMILY C1-RELATED"/>
    <property type="match status" value="1"/>
</dbReference>
<dbReference type="AlphaFoldDB" id="A7XZL6"/>
<dbReference type="GO" id="GO:0006508">
    <property type="term" value="P:proteolysis"/>
    <property type="evidence" value="ECO:0007669"/>
    <property type="project" value="UniProtKB-KW"/>
</dbReference>
<feature type="signal peptide" evidence="5">
    <location>
        <begin position="1"/>
        <end position="17"/>
    </location>
</feature>
<dbReference type="GO" id="GO:0008234">
    <property type="term" value="F:cysteine-type peptidase activity"/>
    <property type="evidence" value="ECO:0007669"/>
    <property type="project" value="UniProtKB-KW"/>
</dbReference>
<evidence type="ECO:0000259" key="7">
    <source>
        <dbReference type="SMART" id="SM00848"/>
    </source>
</evidence>
<dbReference type="CDD" id="cd02248">
    <property type="entry name" value="Peptidase_C1A"/>
    <property type="match status" value="1"/>
</dbReference>
<evidence type="ECO:0000313" key="8">
    <source>
        <dbReference type="EMBL" id="ABU97481.1"/>
    </source>
</evidence>
<protein>
    <submittedName>
        <fullName evidence="8">Cathepsin L-like cysteine protease</fullName>
    </submittedName>
</protein>
<feature type="chain" id="PRO_5018693760" evidence="5">
    <location>
        <begin position="18"/>
        <end position="333"/>
    </location>
</feature>
<dbReference type="InterPro" id="IPR013201">
    <property type="entry name" value="Prot_inhib_I29"/>
</dbReference>
<dbReference type="PROSITE" id="PS00639">
    <property type="entry name" value="THIOL_PROTEASE_HIS"/>
    <property type="match status" value="1"/>
</dbReference>
<dbReference type="PRINTS" id="PR00705">
    <property type="entry name" value="PAPAIN"/>
</dbReference>
<dbReference type="SUPFAM" id="SSF54001">
    <property type="entry name" value="Cysteine proteinases"/>
    <property type="match status" value="1"/>
</dbReference>
<dbReference type="Gene3D" id="3.90.70.10">
    <property type="entry name" value="Cysteine proteinases"/>
    <property type="match status" value="1"/>
</dbReference>
<evidence type="ECO:0000256" key="5">
    <source>
        <dbReference type="SAM" id="SignalP"/>
    </source>
</evidence>